<dbReference type="InterPro" id="IPR016186">
    <property type="entry name" value="C-type_lectin-like/link_sf"/>
</dbReference>
<dbReference type="InterPro" id="IPR016187">
    <property type="entry name" value="CTDL_fold"/>
</dbReference>
<dbReference type="PROSITE" id="PS00615">
    <property type="entry name" value="C_TYPE_LECTIN_1"/>
    <property type="match status" value="1"/>
</dbReference>
<evidence type="ECO:0000256" key="1">
    <source>
        <dbReference type="ARBA" id="ARBA00023157"/>
    </source>
</evidence>
<dbReference type="Proteomes" id="UP000075920">
    <property type="component" value="Unassembled WGS sequence"/>
</dbReference>
<reference evidence="5" key="1">
    <citation type="submission" date="2013-03" db="EMBL/GenBank/DDBJ databases">
        <title>The Genome Sequence of Anopheles minimus MINIMUS1.</title>
        <authorList>
            <consortium name="The Broad Institute Genomics Platform"/>
            <person name="Neafsey D.E."/>
            <person name="Walton C."/>
            <person name="Walker B."/>
            <person name="Young S.K."/>
            <person name="Zeng Q."/>
            <person name="Gargeya S."/>
            <person name="Fitzgerald M."/>
            <person name="Haas B."/>
            <person name="Abouelleil A."/>
            <person name="Allen A.W."/>
            <person name="Alvarado L."/>
            <person name="Arachchi H.M."/>
            <person name="Berlin A.M."/>
            <person name="Chapman S.B."/>
            <person name="Gainer-Dewar J."/>
            <person name="Goldberg J."/>
            <person name="Griggs A."/>
            <person name="Gujja S."/>
            <person name="Hansen M."/>
            <person name="Howarth C."/>
            <person name="Imamovic A."/>
            <person name="Ireland A."/>
            <person name="Larimer J."/>
            <person name="McCowan C."/>
            <person name="Murphy C."/>
            <person name="Pearson M."/>
            <person name="Poon T.W."/>
            <person name="Priest M."/>
            <person name="Roberts A."/>
            <person name="Saif S."/>
            <person name="Shea T."/>
            <person name="Sisk P."/>
            <person name="Sykes S."/>
            <person name="Wortman J."/>
            <person name="Nusbaum C."/>
            <person name="Birren B."/>
        </authorList>
    </citation>
    <scope>NUCLEOTIDE SEQUENCE [LARGE SCALE GENOMIC DNA]</scope>
    <source>
        <strain evidence="5">MINIMUS1</strain>
    </source>
</reference>
<dbReference type="PANTHER" id="PTHR22803">
    <property type="entry name" value="MANNOSE, PHOSPHOLIPASE, LECTIN RECEPTOR RELATED"/>
    <property type="match status" value="1"/>
</dbReference>
<reference evidence="4" key="2">
    <citation type="submission" date="2020-05" db="UniProtKB">
        <authorList>
            <consortium name="EnsemblMetazoa"/>
        </authorList>
    </citation>
    <scope>IDENTIFICATION</scope>
    <source>
        <strain evidence="4">MINIMUS1</strain>
    </source>
</reference>
<dbReference type="VEuPathDB" id="VectorBase:AMIN008655"/>
<evidence type="ECO:0000259" key="3">
    <source>
        <dbReference type="PROSITE" id="PS50041"/>
    </source>
</evidence>
<keyword evidence="1" id="KW-1015">Disulfide bond</keyword>
<dbReference type="Gene3D" id="3.10.100.10">
    <property type="entry name" value="Mannose-Binding Protein A, subunit A"/>
    <property type="match status" value="1"/>
</dbReference>
<dbReference type="InterPro" id="IPR001304">
    <property type="entry name" value="C-type_lectin-like"/>
</dbReference>
<evidence type="ECO:0000313" key="4">
    <source>
        <dbReference type="EnsemblMetazoa" id="AMIN008655-PA"/>
    </source>
</evidence>
<accession>A0A182WE59</accession>
<feature type="chain" id="PRO_5008141218" evidence="2">
    <location>
        <begin position="22"/>
        <end position="144"/>
    </location>
</feature>
<name>A0A182WE59_9DIPT</name>
<dbReference type="PROSITE" id="PS50041">
    <property type="entry name" value="C_TYPE_LECTIN_2"/>
    <property type="match status" value="1"/>
</dbReference>
<evidence type="ECO:0000256" key="2">
    <source>
        <dbReference type="SAM" id="SignalP"/>
    </source>
</evidence>
<keyword evidence="5" id="KW-1185">Reference proteome</keyword>
<feature type="signal peptide" evidence="2">
    <location>
        <begin position="1"/>
        <end position="21"/>
    </location>
</feature>
<dbReference type="CDD" id="cd00037">
    <property type="entry name" value="CLECT"/>
    <property type="match status" value="1"/>
</dbReference>
<dbReference type="SMART" id="SM00034">
    <property type="entry name" value="CLECT"/>
    <property type="match status" value="1"/>
</dbReference>
<dbReference type="InterPro" id="IPR018378">
    <property type="entry name" value="C-type_lectin_CS"/>
</dbReference>
<dbReference type="STRING" id="112268.A0A182WE59"/>
<sequence>MSFKSLFLVLCLVGLAMEAQGAKKYLAYYRSVNFFQAWQQCRLYGGHLASIESEQENGQVAAAIKAVGDMKLQWLIGGTDIGFDGSFIWIGLNQEATYLNFLEGEPNNHNGPEDCLTMGHLGTDKWNDVPCDFKAGGFVCAFAV</sequence>
<dbReference type="InterPro" id="IPR050111">
    <property type="entry name" value="C-type_lectin/snaclec_domain"/>
</dbReference>
<keyword evidence="2" id="KW-0732">Signal</keyword>
<dbReference type="Pfam" id="PF00059">
    <property type="entry name" value="Lectin_C"/>
    <property type="match status" value="1"/>
</dbReference>
<dbReference type="EnsemblMetazoa" id="AMIN008655-RA">
    <property type="protein sequence ID" value="AMIN008655-PA"/>
    <property type="gene ID" value="AMIN008655"/>
</dbReference>
<proteinExistence type="predicted"/>
<protein>
    <submittedName>
        <fullName evidence="4">C-type lectin domain-containing protein</fullName>
    </submittedName>
</protein>
<dbReference type="AlphaFoldDB" id="A0A182WE59"/>
<organism evidence="4 5">
    <name type="scientific">Anopheles minimus</name>
    <dbReference type="NCBI Taxonomy" id="112268"/>
    <lineage>
        <taxon>Eukaryota</taxon>
        <taxon>Metazoa</taxon>
        <taxon>Ecdysozoa</taxon>
        <taxon>Arthropoda</taxon>
        <taxon>Hexapoda</taxon>
        <taxon>Insecta</taxon>
        <taxon>Pterygota</taxon>
        <taxon>Neoptera</taxon>
        <taxon>Endopterygota</taxon>
        <taxon>Diptera</taxon>
        <taxon>Nematocera</taxon>
        <taxon>Culicoidea</taxon>
        <taxon>Culicidae</taxon>
        <taxon>Anophelinae</taxon>
        <taxon>Anopheles</taxon>
    </lineage>
</organism>
<evidence type="ECO:0000313" key="5">
    <source>
        <dbReference type="Proteomes" id="UP000075920"/>
    </source>
</evidence>
<feature type="domain" description="C-type lectin" evidence="3">
    <location>
        <begin position="20"/>
        <end position="132"/>
    </location>
</feature>
<dbReference type="SUPFAM" id="SSF56436">
    <property type="entry name" value="C-type lectin-like"/>
    <property type="match status" value="1"/>
</dbReference>